<proteinExistence type="predicted"/>
<dbReference type="EMBL" id="BSRA01000003">
    <property type="protein sequence ID" value="GLV13035.1"/>
    <property type="molecule type" value="Genomic_DNA"/>
</dbReference>
<protein>
    <submittedName>
        <fullName evidence="2">Uncharacterized protein</fullName>
    </submittedName>
</protein>
<feature type="region of interest" description="Disordered" evidence="1">
    <location>
        <begin position="1"/>
        <end position="34"/>
    </location>
</feature>
<evidence type="ECO:0000256" key="1">
    <source>
        <dbReference type="SAM" id="MobiDB-lite"/>
    </source>
</evidence>
<comment type="caution">
    <text evidence="2">The sequence shown here is derived from an EMBL/GenBank/DDBJ whole genome shotgun (WGS) entry which is preliminary data.</text>
</comment>
<organism evidence="2 3">
    <name type="scientific">Alicyclobacillus hesperidum</name>
    <dbReference type="NCBI Taxonomy" id="89784"/>
    <lineage>
        <taxon>Bacteria</taxon>
        <taxon>Bacillati</taxon>
        <taxon>Bacillota</taxon>
        <taxon>Bacilli</taxon>
        <taxon>Bacillales</taxon>
        <taxon>Alicyclobacillaceae</taxon>
        <taxon>Alicyclobacillus</taxon>
    </lineage>
</organism>
<accession>A0AA37U411</accession>
<gene>
    <name evidence="2" type="ORF">Heshes_07190</name>
</gene>
<feature type="compositionally biased region" description="Polar residues" evidence="1">
    <location>
        <begin position="1"/>
        <end position="16"/>
    </location>
</feature>
<evidence type="ECO:0000313" key="2">
    <source>
        <dbReference type="EMBL" id="GLV13035.1"/>
    </source>
</evidence>
<evidence type="ECO:0000313" key="3">
    <source>
        <dbReference type="Proteomes" id="UP001157137"/>
    </source>
</evidence>
<dbReference type="AlphaFoldDB" id="A0AA37U411"/>
<sequence>MIQPSTHGGMASSSLESDSHITRHRLKPKNVPPTSQEFVFDSVARFARDRQLIDVSVFGV</sequence>
<reference evidence="2" key="1">
    <citation type="submission" date="2023-02" db="EMBL/GenBank/DDBJ databases">
        <title>Proposal of a novel subspecies: Alicyclobacillus hesperidum subspecies aegle.</title>
        <authorList>
            <person name="Goto K."/>
            <person name="Fujii T."/>
            <person name="Yasui K."/>
            <person name="Mochida K."/>
            <person name="Kato-Tanaka Y."/>
            <person name="Morohoshi S."/>
            <person name="An S.Y."/>
            <person name="Kasai H."/>
            <person name="Yokota A."/>
        </authorList>
    </citation>
    <scope>NUCLEOTIDE SEQUENCE</scope>
    <source>
        <strain evidence="2">DSM 12766</strain>
    </source>
</reference>
<name>A0AA37U411_9BACL</name>
<dbReference type="Proteomes" id="UP001157137">
    <property type="component" value="Unassembled WGS sequence"/>
</dbReference>